<dbReference type="PANTHER" id="PTHR47488">
    <property type="entry name" value="HEAVY METAL TRANSPORT/DETOXIFICATION SUPERFAMILY PROTEIN"/>
    <property type="match status" value="1"/>
</dbReference>
<dbReference type="GO" id="GO:0046872">
    <property type="term" value="F:metal ion binding"/>
    <property type="evidence" value="ECO:0007669"/>
    <property type="project" value="InterPro"/>
</dbReference>
<evidence type="ECO:0000313" key="3">
    <source>
        <dbReference type="EMBL" id="KAF8364814.1"/>
    </source>
</evidence>
<feature type="domain" description="HMA" evidence="2">
    <location>
        <begin position="5"/>
        <end position="69"/>
    </location>
</feature>
<comment type="caution">
    <text evidence="3">The sequence shown here is derived from an EMBL/GenBank/DDBJ whole genome shotgun (WGS) entry which is preliminary data.</text>
</comment>
<keyword evidence="4" id="KW-1185">Reference proteome</keyword>
<proteinExistence type="predicted"/>
<dbReference type="InterPro" id="IPR006121">
    <property type="entry name" value="HMA_dom"/>
</dbReference>
<dbReference type="SUPFAM" id="SSF55008">
    <property type="entry name" value="HMA, heavy metal-associated domain"/>
    <property type="match status" value="1"/>
</dbReference>
<dbReference type="PRINTS" id="PR00021">
    <property type="entry name" value="PRORICH"/>
</dbReference>
<accession>A0A834Y3S9</accession>
<feature type="compositionally biased region" description="Pro residues" evidence="1">
    <location>
        <begin position="94"/>
        <end position="131"/>
    </location>
</feature>
<protein>
    <recommendedName>
        <fullName evidence="2">HMA domain-containing protein</fullName>
    </recommendedName>
</protein>
<dbReference type="PROSITE" id="PS50846">
    <property type="entry name" value="HMA_2"/>
    <property type="match status" value="1"/>
</dbReference>
<dbReference type="GO" id="GO:1900150">
    <property type="term" value="P:regulation of defense response to fungus"/>
    <property type="evidence" value="ECO:0007669"/>
    <property type="project" value="InterPro"/>
</dbReference>
<dbReference type="PANTHER" id="PTHR47488:SF7">
    <property type="entry name" value="HEAVY METAL TRANSPORT_DETOXIFICATION SUPERFAMILY PROTEIN"/>
    <property type="match status" value="1"/>
</dbReference>
<evidence type="ECO:0000256" key="1">
    <source>
        <dbReference type="SAM" id="MobiDB-lite"/>
    </source>
</evidence>
<dbReference type="InterPro" id="IPR044169">
    <property type="entry name" value="PI21"/>
</dbReference>
<dbReference type="OrthoDB" id="785270at2759"/>
<dbReference type="Pfam" id="PF00403">
    <property type="entry name" value="HMA"/>
    <property type="match status" value="1"/>
</dbReference>
<feature type="compositionally biased region" description="Basic and acidic residues" evidence="1">
    <location>
        <begin position="72"/>
        <end position="93"/>
    </location>
</feature>
<dbReference type="Gene3D" id="3.30.70.100">
    <property type="match status" value="1"/>
</dbReference>
<gene>
    <name evidence="3" type="ORF">HHK36_033209</name>
</gene>
<organism evidence="3 4">
    <name type="scientific">Tetracentron sinense</name>
    <name type="common">Spur-leaf</name>
    <dbReference type="NCBI Taxonomy" id="13715"/>
    <lineage>
        <taxon>Eukaryota</taxon>
        <taxon>Viridiplantae</taxon>
        <taxon>Streptophyta</taxon>
        <taxon>Embryophyta</taxon>
        <taxon>Tracheophyta</taxon>
        <taxon>Spermatophyta</taxon>
        <taxon>Magnoliopsida</taxon>
        <taxon>Trochodendrales</taxon>
        <taxon>Trochodendraceae</taxon>
        <taxon>Tetracentron</taxon>
    </lineage>
</organism>
<dbReference type="Proteomes" id="UP000655225">
    <property type="component" value="Unassembled WGS sequence"/>
</dbReference>
<dbReference type="InterPro" id="IPR036163">
    <property type="entry name" value="HMA_dom_sf"/>
</dbReference>
<evidence type="ECO:0000259" key="2">
    <source>
        <dbReference type="PROSITE" id="PS50846"/>
    </source>
</evidence>
<dbReference type="EMBL" id="JABCRI010001228">
    <property type="protein sequence ID" value="KAF8364814.1"/>
    <property type="molecule type" value="Genomic_DNA"/>
</dbReference>
<name>A0A834Y3S9_TETSI</name>
<sequence>MAEKITVLVLKVDLGCPRCYKKIKKVLCKFPEIRDQTFDEKNNTVTISGHFCPERMAQKLCCKAGKTIKGIDEKLPEKPKPKPPEPKPVEKPPEPAPKPKPPEPAPKPKPPEPAPKPAPKPPEPAPKPPEPAPKPVPAYPVPFYPVPTYPIPVPAYPFGVCCRPCYDGYGGGPCYHGSHDHDHERHESHGHGRPQCHDGYQRRPPCCDDCERSGNISRCDYFSEENPSCMPM</sequence>
<feature type="region of interest" description="Disordered" evidence="1">
    <location>
        <begin position="72"/>
        <end position="131"/>
    </location>
</feature>
<dbReference type="OMA" id="YVTRCDY"/>
<reference evidence="3 4" key="1">
    <citation type="submission" date="2020-04" db="EMBL/GenBank/DDBJ databases">
        <title>Plant Genome Project.</title>
        <authorList>
            <person name="Zhang R.-G."/>
        </authorList>
    </citation>
    <scope>NUCLEOTIDE SEQUENCE [LARGE SCALE GENOMIC DNA]</scope>
    <source>
        <strain evidence="3">YNK0</strain>
        <tissue evidence="3">Leaf</tissue>
    </source>
</reference>
<dbReference type="PRINTS" id="PR01217">
    <property type="entry name" value="PRICHEXTENSN"/>
</dbReference>
<dbReference type="AlphaFoldDB" id="A0A834Y3S9"/>
<evidence type="ECO:0000313" key="4">
    <source>
        <dbReference type="Proteomes" id="UP000655225"/>
    </source>
</evidence>